<proteinExistence type="predicted"/>
<dbReference type="InterPro" id="IPR012347">
    <property type="entry name" value="Ferritin-like"/>
</dbReference>
<dbReference type="InterPro" id="IPR005183">
    <property type="entry name" value="DUF305_CopM-like"/>
</dbReference>
<dbReference type="PANTHER" id="PTHR36933:SF1">
    <property type="entry name" value="SLL0788 PROTEIN"/>
    <property type="match status" value="1"/>
</dbReference>
<organism evidence="3 4">
    <name type="scientific">Lentzea fradiae</name>
    <dbReference type="NCBI Taxonomy" id="200378"/>
    <lineage>
        <taxon>Bacteria</taxon>
        <taxon>Bacillati</taxon>
        <taxon>Actinomycetota</taxon>
        <taxon>Actinomycetes</taxon>
        <taxon>Pseudonocardiales</taxon>
        <taxon>Pseudonocardiaceae</taxon>
        <taxon>Lentzea</taxon>
    </lineage>
</organism>
<evidence type="ECO:0000256" key="1">
    <source>
        <dbReference type="SAM" id="SignalP"/>
    </source>
</evidence>
<name>A0A1G7QCU8_9PSEU</name>
<dbReference type="STRING" id="200378.SAMN05216553_104366"/>
<feature type="chain" id="PRO_5038617735" evidence="1">
    <location>
        <begin position="29"/>
        <end position="182"/>
    </location>
</feature>
<dbReference type="RefSeq" id="WP_090048317.1">
    <property type="nucleotide sequence ID" value="NZ_FNCC01000004.1"/>
</dbReference>
<reference evidence="4" key="1">
    <citation type="submission" date="2016-10" db="EMBL/GenBank/DDBJ databases">
        <authorList>
            <person name="Varghese N."/>
            <person name="Submissions S."/>
        </authorList>
    </citation>
    <scope>NUCLEOTIDE SEQUENCE [LARGE SCALE GENOMIC DNA]</scope>
    <source>
        <strain evidence="4">CGMCC 4.3506</strain>
    </source>
</reference>
<keyword evidence="1" id="KW-0732">Signal</keyword>
<keyword evidence="4" id="KW-1185">Reference proteome</keyword>
<dbReference type="Proteomes" id="UP000199623">
    <property type="component" value="Unassembled WGS sequence"/>
</dbReference>
<accession>A0A1G7QCU8</accession>
<dbReference type="Pfam" id="PF03713">
    <property type="entry name" value="DUF305"/>
    <property type="match status" value="1"/>
</dbReference>
<dbReference type="PANTHER" id="PTHR36933">
    <property type="entry name" value="SLL0788 PROTEIN"/>
    <property type="match status" value="1"/>
</dbReference>
<evidence type="ECO:0000259" key="2">
    <source>
        <dbReference type="Pfam" id="PF03713"/>
    </source>
</evidence>
<evidence type="ECO:0000313" key="3">
    <source>
        <dbReference type="EMBL" id="SDF95749.1"/>
    </source>
</evidence>
<dbReference type="EMBL" id="FNCC01000004">
    <property type="protein sequence ID" value="SDF95749.1"/>
    <property type="molecule type" value="Genomic_DNA"/>
</dbReference>
<dbReference type="Gene3D" id="1.20.1260.10">
    <property type="match status" value="1"/>
</dbReference>
<feature type="signal peptide" evidence="1">
    <location>
        <begin position="1"/>
        <end position="28"/>
    </location>
</feature>
<gene>
    <name evidence="3" type="ORF">SAMN05216553_104366</name>
</gene>
<dbReference type="OrthoDB" id="26872at2"/>
<evidence type="ECO:0000313" key="4">
    <source>
        <dbReference type="Proteomes" id="UP000199623"/>
    </source>
</evidence>
<dbReference type="AlphaFoldDB" id="A0A1G7QCU8"/>
<dbReference type="PROSITE" id="PS51257">
    <property type="entry name" value="PROKAR_LIPOPROTEIN"/>
    <property type="match status" value="1"/>
</dbReference>
<protein>
    <submittedName>
        <fullName evidence="3">Uncharacterized conserved protein, DUF305 family</fullName>
    </submittedName>
</protein>
<feature type="domain" description="DUF305" evidence="2">
    <location>
        <begin position="37"/>
        <end position="176"/>
    </location>
</feature>
<sequence>MRARLLMIVLGGLLALTTGCSTVSGGNAGEPAANEADATFSLRMIPHHRQTIDIAKVAMERSQDPFVVDVAQKIANAEAGEIEQMTTYLRSWNVPIPGDDANTTHKMAGMMTAKDVENLKAAQGKQFDDLFLATLSRHLRSGIDMAKDAQAQGEHIGSKALAGKIIVSQSEVLDQIAAKQKP</sequence>